<evidence type="ECO:0000313" key="4">
    <source>
        <dbReference type="Proteomes" id="UP000734854"/>
    </source>
</evidence>
<feature type="region of interest" description="Disordered" evidence="1">
    <location>
        <begin position="1"/>
        <end position="27"/>
    </location>
</feature>
<dbReference type="AlphaFoldDB" id="A0A8J5CTI9"/>
<dbReference type="GO" id="GO:0032543">
    <property type="term" value="P:mitochondrial translation"/>
    <property type="evidence" value="ECO:0007669"/>
    <property type="project" value="InterPro"/>
</dbReference>
<protein>
    <recommendedName>
        <fullName evidence="2">Small ribosomal subunit protein mS35 mitochondrial conserved domain-containing protein</fullName>
    </recommendedName>
</protein>
<sequence length="404" mass="46805">MRRHLLHHSHLLVSRLRPPPPRTTFTSSAQVPSLNAFLRPFSSSSDSEVATPPVPAASVAEALKGDPLVEDVSNKELKRRLELYYKDDSEEALQSVMEAILKRRLSRKHEETDDELIEELRMTPLTDVKDQEFESDFEDMHTTDEEIDNLYNAREHVEKKLMKNKHFNVNDQKWDDFVRDATEKGFLKDTKECEDILEDMVDYSKLLPDEVKQKVEAKFNELGEMCERGELETKEAYDLFKEFEDKIVAECMEKMEEEPPEEDKKVKSDDPPGEGPILRWQSRVVFGPGGDAWHPKNRKVKLSVTVKELGLSRYAFRRLCEVVGKRYHSGKDELTITSERFEHREENRKDCLRTLLALIEDAETADELVEKARHAYAKDRLKANPHFIQRLKAKTAKLQLAAPA</sequence>
<dbReference type="FunFam" id="3.30.160.20:FF:000055">
    <property type="entry name" value="Ribosomal protein S24/S35"/>
    <property type="match status" value="1"/>
</dbReference>
<comment type="caution">
    <text evidence="3">The sequence shown here is derived from an EMBL/GenBank/DDBJ whole genome shotgun (WGS) entry which is preliminary data.</text>
</comment>
<reference evidence="3 4" key="1">
    <citation type="submission" date="2020-08" db="EMBL/GenBank/DDBJ databases">
        <title>Plant Genome Project.</title>
        <authorList>
            <person name="Zhang R.-G."/>
        </authorList>
    </citation>
    <scope>NUCLEOTIDE SEQUENCE [LARGE SCALE GENOMIC DNA]</scope>
    <source>
        <tissue evidence="3">Rhizome</tissue>
    </source>
</reference>
<dbReference type="PANTHER" id="PTHR13490:SF0">
    <property type="entry name" value="SMALL RIBOSOMAL SUBUNIT PROTEIN MS35"/>
    <property type="match status" value="1"/>
</dbReference>
<dbReference type="GO" id="GO:0005763">
    <property type="term" value="C:mitochondrial small ribosomal subunit"/>
    <property type="evidence" value="ECO:0007669"/>
    <property type="project" value="TreeGrafter"/>
</dbReference>
<gene>
    <name evidence="3" type="ORF">ZIOFF_073721</name>
</gene>
<dbReference type="InterPro" id="IPR019349">
    <property type="entry name" value="Ribosomal_mS35_mit"/>
</dbReference>
<dbReference type="InterPro" id="IPR039848">
    <property type="entry name" value="Ribosomal_mS35_mt"/>
</dbReference>
<organism evidence="3 4">
    <name type="scientific">Zingiber officinale</name>
    <name type="common">Ginger</name>
    <name type="synonym">Amomum zingiber</name>
    <dbReference type="NCBI Taxonomy" id="94328"/>
    <lineage>
        <taxon>Eukaryota</taxon>
        <taxon>Viridiplantae</taxon>
        <taxon>Streptophyta</taxon>
        <taxon>Embryophyta</taxon>
        <taxon>Tracheophyta</taxon>
        <taxon>Spermatophyta</taxon>
        <taxon>Magnoliopsida</taxon>
        <taxon>Liliopsida</taxon>
        <taxon>Zingiberales</taxon>
        <taxon>Zingiberaceae</taxon>
        <taxon>Zingiber</taxon>
    </lineage>
</organism>
<dbReference type="Pfam" id="PF10213">
    <property type="entry name" value="MRP-S28"/>
    <property type="match status" value="1"/>
</dbReference>
<dbReference type="Proteomes" id="UP000734854">
    <property type="component" value="Unassembled WGS sequence"/>
</dbReference>
<dbReference type="GO" id="GO:0003735">
    <property type="term" value="F:structural constituent of ribosome"/>
    <property type="evidence" value="ECO:0007669"/>
    <property type="project" value="InterPro"/>
</dbReference>
<evidence type="ECO:0000259" key="2">
    <source>
        <dbReference type="Pfam" id="PF10213"/>
    </source>
</evidence>
<dbReference type="EMBL" id="JACMSC010000022">
    <property type="protein sequence ID" value="KAG6469024.1"/>
    <property type="molecule type" value="Genomic_DNA"/>
</dbReference>
<evidence type="ECO:0000256" key="1">
    <source>
        <dbReference type="SAM" id="MobiDB-lite"/>
    </source>
</evidence>
<dbReference type="PANTHER" id="PTHR13490">
    <property type="entry name" value="MITOCHONDRIAL 28S RIBOSOMAL PROTEIN S28"/>
    <property type="match status" value="1"/>
</dbReference>
<name>A0A8J5CTI9_ZINOF</name>
<feature type="region of interest" description="Disordered" evidence="1">
    <location>
        <begin position="255"/>
        <end position="278"/>
    </location>
</feature>
<keyword evidence="4" id="KW-1185">Reference proteome</keyword>
<proteinExistence type="predicted"/>
<dbReference type="OrthoDB" id="283424at2759"/>
<accession>A0A8J5CTI9</accession>
<feature type="compositionally biased region" description="Basic residues" evidence="1">
    <location>
        <begin position="1"/>
        <end position="10"/>
    </location>
</feature>
<feature type="domain" description="Small ribosomal subunit protein mS35 mitochondrial conserved" evidence="2">
    <location>
        <begin position="276"/>
        <end position="378"/>
    </location>
</feature>
<evidence type="ECO:0000313" key="3">
    <source>
        <dbReference type="EMBL" id="KAG6469024.1"/>
    </source>
</evidence>